<dbReference type="PROSITE" id="PS00798">
    <property type="entry name" value="ALDOKETO_REDUCTASE_1"/>
    <property type="match status" value="1"/>
</dbReference>
<keyword evidence="3" id="KW-0560">Oxidoreductase</keyword>
<feature type="site" description="Lowers pKa of active site Tyr" evidence="6">
    <location>
        <position position="75"/>
    </location>
</feature>
<gene>
    <name evidence="8" type="ORF">SAMN02746011_00693</name>
</gene>
<evidence type="ECO:0000313" key="9">
    <source>
        <dbReference type="Proteomes" id="UP000189941"/>
    </source>
</evidence>
<dbReference type="InterPro" id="IPR023210">
    <property type="entry name" value="NADP_OxRdtase_dom"/>
</dbReference>
<keyword evidence="9" id="KW-1185">Reference proteome</keyword>
<feature type="domain" description="NADP-dependent oxidoreductase" evidence="7">
    <location>
        <begin position="16"/>
        <end position="262"/>
    </location>
</feature>
<dbReference type="STRING" id="1121925.SAMN02746011_00693"/>
<dbReference type="EMBL" id="FUWO01000004">
    <property type="protein sequence ID" value="SJZ40472.1"/>
    <property type="molecule type" value="Genomic_DNA"/>
</dbReference>
<evidence type="ECO:0000256" key="6">
    <source>
        <dbReference type="PIRSR" id="PIRSR000097-3"/>
    </source>
</evidence>
<dbReference type="PRINTS" id="PR00069">
    <property type="entry name" value="ALDKETRDTASE"/>
</dbReference>
<evidence type="ECO:0000256" key="5">
    <source>
        <dbReference type="PIRSR" id="PIRSR000097-2"/>
    </source>
</evidence>
<keyword evidence="2" id="KW-0521">NADP</keyword>
<dbReference type="Proteomes" id="UP000189941">
    <property type="component" value="Unassembled WGS sequence"/>
</dbReference>
<dbReference type="InterPro" id="IPR018170">
    <property type="entry name" value="Aldo/ket_reductase_CS"/>
</dbReference>
<evidence type="ECO:0000256" key="2">
    <source>
        <dbReference type="ARBA" id="ARBA00022857"/>
    </source>
</evidence>
<dbReference type="AlphaFoldDB" id="A0A1T4KDG9"/>
<dbReference type="PROSITE" id="PS00062">
    <property type="entry name" value="ALDOKETO_REDUCTASE_2"/>
    <property type="match status" value="1"/>
</dbReference>
<dbReference type="CDD" id="cd19071">
    <property type="entry name" value="AKR_AKR1-5-like"/>
    <property type="match status" value="1"/>
</dbReference>
<feature type="active site" description="Proton donor" evidence="4">
    <location>
        <position position="50"/>
    </location>
</feature>
<name>A0A1T4KDG9_9LACT</name>
<proteinExistence type="inferred from homology"/>
<dbReference type="FunFam" id="3.20.20.100:FF:000015">
    <property type="entry name" value="Oxidoreductase, aldo/keto reductase family"/>
    <property type="match status" value="1"/>
</dbReference>
<evidence type="ECO:0000256" key="4">
    <source>
        <dbReference type="PIRSR" id="PIRSR000097-1"/>
    </source>
</evidence>
<reference evidence="9" key="1">
    <citation type="submission" date="2017-02" db="EMBL/GenBank/DDBJ databases">
        <authorList>
            <person name="Varghese N."/>
            <person name="Submissions S."/>
        </authorList>
    </citation>
    <scope>NUCLEOTIDE SEQUENCE [LARGE SCALE GENOMIC DNA]</scope>
    <source>
        <strain evidence="9">DSM 15739</strain>
    </source>
</reference>
<protein>
    <submittedName>
        <fullName evidence="8">Aldo/keto reductase</fullName>
    </submittedName>
</protein>
<dbReference type="InterPro" id="IPR036812">
    <property type="entry name" value="NAD(P)_OxRdtase_dom_sf"/>
</dbReference>
<comment type="similarity">
    <text evidence="1">Belongs to the aldo/keto reductase family.</text>
</comment>
<feature type="binding site" evidence="5">
    <location>
        <position position="108"/>
    </location>
    <ligand>
        <name>substrate</name>
    </ligand>
</feature>
<dbReference type="RefSeq" id="WP_078755489.1">
    <property type="nucleotide sequence ID" value="NZ_FUWO01000004.1"/>
</dbReference>
<dbReference type="Gene3D" id="3.20.20.100">
    <property type="entry name" value="NADP-dependent oxidoreductase domain"/>
    <property type="match status" value="1"/>
</dbReference>
<dbReference type="Pfam" id="PF00248">
    <property type="entry name" value="Aldo_ket_red"/>
    <property type="match status" value="1"/>
</dbReference>
<organism evidence="8 9">
    <name type="scientific">Globicatella sulfidifaciens DSM 15739</name>
    <dbReference type="NCBI Taxonomy" id="1121925"/>
    <lineage>
        <taxon>Bacteria</taxon>
        <taxon>Bacillati</taxon>
        <taxon>Bacillota</taxon>
        <taxon>Bacilli</taxon>
        <taxon>Lactobacillales</taxon>
        <taxon>Aerococcaceae</taxon>
        <taxon>Globicatella</taxon>
    </lineage>
</organism>
<dbReference type="GO" id="GO:0016616">
    <property type="term" value="F:oxidoreductase activity, acting on the CH-OH group of donors, NAD or NADP as acceptor"/>
    <property type="evidence" value="ECO:0007669"/>
    <property type="project" value="UniProtKB-ARBA"/>
</dbReference>
<evidence type="ECO:0000256" key="3">
    <source>
        <dbReference type="ARBA" id="ARBA00023002"/>
    </source>
</evidence>
<evidence type="ECO:0000313" key="8">
    <source>
        <dbReference type="EMBL" id="SJZ40472.1"/>
    </source>
</evidence>
<dbReference type="InterPro" id="IPR020471">
    <property type="entry name" value="AKR"/>
</dbReference>
<dbReference type="OrthoDB" id="9804790at2"/>
<evidence type="ECO:0000256" key="1">
    <source>
        <dbReference type="ARBA" id="ARBA00007905"/>
    </source>
</evidence>
<dbReference type="PANTHER" id="PTHR43827">
    <property type="entry name" value="2,5-DIKETO-D-GLUCONIC ACID REDUCTASE"/>
    <property type="match status" value="1"/>
</dbReference>
<dbReference type="PANTHER" id="PTHR43827:SF3">
    <property type="entry name" value="NADP-DEPENDENT OXIDOREDUCTASE DOMAIN-CONTAINING PROTEIN"/>
    <property type="match status" value="1"/>
</dbReference>
<dbReference type="SUPFAM" id="SSF51430">
    <property type="entry name" value="NAD(P)-linked oxidoreductase"/>
    <property type="match status" value="1"/>
</dbReference>
<sequence length="283" mass="31723">MKKELSLNNGTKIPMIGFGTWRLEEGEQAYNAVKYALEVGYRHIDTAQGYQNESSVGQAILDSGIDRQQLYVTTKVVNTVRGYDNTTRSIEASLEKLKTDYLDLVLIHWPNPKSVRDKGENAWKEANAETWRALEDLVEAGKIRSIGISNFLEHHIEELLKTARIKPVLNQIKIAPGCYPEALINYCRQHEIELEAYSPLGAGELFSHETVLEMAKKYDCTAAQLALRWVIDRGCIPLPRSTNPKNIQSNLELEGIEISEEDSLVLQNLTGMSGATDPDSATF</sequence>
<dbReference type="PIRSF" id="PIRSF000097">
    <property type="entry name" value="AKR"/>
    <property type="match status" value="1"/>
</dbReference>
<accession>A0A1T4KDG9</accession>
<evidence type="ECO:0000259" key="7">
    <source>
        <dbReference type="Pfam" id="PF00248"/>
    </source>
</evidence>